<dbReference type="PANTHER" id="PTHR37019">
    <property type="entry name" value="CHROMOSOME 1, WHOLE GENOME SHOTGUN SEQUENCE"/>
    <property type="match status" value="1"/>
</dbReference>
<name>A0AAN7UQ45_9PEZI</name>
<keyword evidence="1" id="KW-0812">Transmembrane</keyword>
<evidence type="ECO:0000313" key="3">
    <source>
        <dbReference type="EMBL" id="KAK5629684.1"/>
    </source>
</evidence>
<evidence type="ECO:0000259" key="2">
    <source>
        <dbReference type="Pfam" id="PF24803"/>
    </source>
</evidence>
<evidence type="ECO:0000313" key="4">
    <source>
        <dbReference type="Proteomes" id="UP001305414"/>
    </source>
</evidence>
<proteinExistence type="predicted"/>
<keyword evidence="1" id="KW-1133">Transmembrane helix</keyword>
<feature type="transmembrane region" description="Helical" evidence="1">
    <location>
        <begin position="21"/>
        <end position="47"/>
    </location>
</feature>
<sequence>MNSPVQTHLISKAASGSLATMAVTCLPTIPFVIFGIVEPALLVWAYMTTLQDPFTFYVKQAQNYELALDDPSSFPPQARIMTLQLVNVYLLLAAMALICSWTTHASIVRLYLAAVALADYGHIWACYVGVGYELFVRPAEWNDLLWGSVGVSVFLNVVRLLTLAGAFGPVKEYKKGSGKKKAT</sequence>
<dbReference type="EMBL" id="JAWHQM010000012">
    <property type="protein sequence ID" value="KAK5629684.1"/>
    <property type="molecule type" value="Genomic_DNA"/>
</dbReference>
<feature type="domain" description="DUF7704" evidence="2">
    <location>
        <begin position="24"/>
        <end position="169"/>
    </location>
</feature>
<protein>
    <recommendedName>
        <fullName evidence="2">DUF7704 domain-containing protein</fullName>
    </recommendedName>
</protein>
<feature type="transmembrane region" description="Helical" evidence="1">
    <location>
        <begin position="78"/>
        <end position="98"/>
    </location>
</feature>
<organism evidence="3 4">
    <name type="scientific">Xylaria bambusicola</name>
    <dbReference type="NCBI Taxonomy" id="326684"/>
    <lineage>
        <taxon>Eukaryota</taxon>
        <taxon>Fungi</taxon>
        <taxon>Dikarya</taxon>
        <taxon>Ascomycota</taxon>
        <taxon>Pezizomycotina</taxon>
        <taxon>Sordariomycetes</taxon>
        <taxon>Xylariomycetidae</taxon>
        <taxon>Xylariales</taxon>
        <taxon>Xylariaceae</taxon>
        <taxon>Xylaria</taxon>
    </lineage>
</organism>
<dbReference type="PANTHER" id="PTHR37019:SF2">
    <property type="entry name" value="EXPERA DOMAIN-CONTAINING PROTEIN"/>
    <property type="match status" value="1"/>
</dbReference>
<dbReference type="Pfam" id="PF24803">
    <property type="entry name" value="DUF7704"/>
    <property type="match status" value="1"/>
</dbReference>
<dbReference type="AlphaFoldDB" id="A0AAN7UQ45"/>
<feature type="transmembrane region" description="Helical" evidence="1">
    <location>
        <begin position="110"/>
        <end position="132"/>
    </location>
</feature>
<accession>A0AAN7UQ45</accession>
<keyword evidence="4" id="KW-1185">Reference proteome</keyword>
<dbReference type="InterPro" id="IPR056121">
    <property type="entry name" value="DUF7704"/>
</dbReference>
<evidence type="ECO:0000256" key="1">
    <source>
        <dbReference type="SAM" id="Phobius"/>
    </source>
</evidence>
<dbReference type="Proteomes" id="UP001305414">
    <property type="component" value="Unassembled WGS sequence"/>
</dbReference>
<gene>
    <name evidence="3" type="ORF">RRF57_005399</name>
</gene>
<reference evidence="3 4" key="1">
    <citation type="submission" date="2023-10" db="EMBL/GenBank/DDBJ databases">
        <title>Draft genome sequence of Xylaria bambusicola isolate GMP-LS, the root and basal stem rot pathogen of sugarcane in Indonesia.</title>
        <authorList>
            <person name="Selvaraj P."/>
            <person name="Muralishankar V."/>
            <person name="Muruganantham S."/>
            <person name="Sp S."/>
            <person name="Haryani S."/>
            <person name="Lau K.J.X."/>
            <person name="Naqvi N.I."/>
        </authorList>
    </citation>
    <scope>NUCLEOTIDE SEQUENCE [LARGE SCALE GENOMIC DNA]</scope>
    <source>
        <strain evidence="3">GMP-LS</strain>
    </source>
</reference>
<feature type="transmembrane region" description="Helical" evidence="1">
    <location>
        <begin position="144"/>
        <end position="170"/>
    </location>
</feature>
<keyword evidence="1" id="KW-0472">Membrane</keyword>
<comment type="caution">
    <text evidence="3">The sequence shown here is derived from an EMBL/GenBank/DDBJ whole genome shotgun (WGS) entry which is preliminary data.</text>
</comment>